<dbReference type="RefSeq" id="WP_282218316.1">
    <property type="nucleotide sequence ID" value="NZ_CP118246.1"/>
</dbReference>
<feature type="domain" description="GST N-terminal" evidence="1">
    <location>
        <begin position="1"/>
        <end position="79"/>
    </location>
</feature>
<name>A0ABY7YL42_9HYPH</name>
<dbReference type="Gene3D" id="3.40.30.10">
    <property type="entry name" value="Glutaredoxin"/>
    <property type="match status" value="1"/>
</dbReference>
<dbReference type="InterPro" id="IPR004045">
    <property type="entry name" value="Glutathione_S-Trfase_N"/>
</dbReference>
<organism evidence="2 3">
    <name type="scientific">Devosia algicola</name>
    <dbReference type="NCBI Taxonomy" id="3026418"/>
    <lineage>
        <taxon>Bacteria</taxon>
        <taxon>Pseudomonadati</taxon>
        <taxon>Pseudomonadota</taxon>
        <taxon>Alphaproteobacteria</taxon>
        <taxon>Hyphomicrobiales</taxon>
        <taxon>Devosiaceae</taxon>
        <taxon>Devosia</taxon>
    </lineage>
</organism>
<keyword evidence="3" id="KW-1185">Reference proteome</keyword>
<dbReference type="InterPro" id="IPR036249">
    <property type="entry name" value="Thioredoxin-like_sf"/>
</dbReference>
<dbReference type="SUPFAM" id="SSF52833">
    <property type="entry name" value="Thioredoxin-like"/>
    <property type="match status" value="1"/>
</dbReference>
<dbReference type="Gene3D" id="1.20.1050.10">
    <property type="match status" value="1"/>
</dbReference>
<evidence type="ECO:0000259" key="1">
    <source>
        <dbReference type="PROSITE" id="PS50404"/>
    </source>
</evidence>
<gene>
    <name evidence="2" type="ORF">PSQ19_14535</name>
</gene>
<dbReference type="PROSITE" id="PS50404">
    <property type="entry name" value="GST_NTER"/>
    <property type="match status" value="1"/>
</dbReference>
<accession>A0ABY7YL42</accession>
<dbReference type="Proteomes" id="UP001220530">
    <property type="component" value="Chromosome"/>
</dbReference>
<dbReference type="EMBL" id="CP118246">
    <property type="protein sequence ID" value="WDR01907.1"/>
    <property type="molecule type" value="Genomic_DNA"/>
</dbReference>
<proteinExistence type="predicted"/>
<protein>
    <submittedName>
        <fullName evidence="2">Glutathione S-transferase family protein</fullName>
    </submittedName>
</protein>
<dbReference type="Pfam" id="PF13409">
    <property type="entry name" value="GST_N_2"/>
    <property type="match status" value="1"/>
</dbReference>
<reference evidence="2 3" key="1">
    <citation type="submission" date="2023-02" db="EMBL/GenBank/DDBJ databases">
        <title>Devosia algicola sp. nov., isolated from the phycosphere of marine algae.</title>
        <authorList>
            <person name="Kim J.M."/>
            <person name="Lee J.K."/>
            <person name="Choi B.J."/>
            <person name="Bayburt H."/>
            <person name="Jeon C.O."/>
        </authorList>
    </citation>
    <scope>NUCLEOTIDE SEQUENCE [LARGE SCALE GENOMIC DNA]</scope>
    <source>
        <strain evidence="2 3">G20-9</strain>
    </source>
</reference>
<sequence length="106" mass="11759">MPTLLHHPLDPSSRLARLMLAEYGVPVDLEEVKPWLRDPDFLEINPAATLPILVDDKGGQAVGCLAVLHMIEDLYAPTSVDGLLPTDAGDRAEMWRLFEWVNAKAQ</sequence>
<evidence type="ECO:0000313" key="3">
    <source>
        <dbReference type="Proteomes" id="UP001220530"/>
    </source>
</evidence>
<evidence type="ECO:0000313" key="2">
    <source>
        <dbReference type="EMBL" id="WDR01907.1"/>
    </source>
</evidence>